<evidence type="ECO:0000256" key="6">
    <source>
        <dbReference type="ARBA" id="ARBA00023619"/>
    </source>
</evidence>
<feature type="domain" description="Peptidase S8/S53" evidence="10">
    <location>
        <begin position="8"/>
        <end position="263"/>
    </location>
</feature>
<organism evidence="11 12">
    <name type="scientific">Tetraparma gracilis</name>
    <dbReference type="NCBI Taxonomy" id="2962635"/>
    <lineage>
        <taxon>Eukaryota</taxon>
        <taxon>Sar</taxon>
        <taxon>Stramenopiles</taxon>
        <taxon>Ochrophyta</taxon>
        <taxon>Bolidophyceae</taxon>
        <taxon>Parmales</taxon>
        <taxon>Triparmaceae</taxon>
        <taxon>Tetraparma</taxon>
    </lineage>
</organism>
<gene>
    <name evidence="11" type="ORF">TeGR_g13533</name>
</gene>
<feature type="transmembrane region" description="Helical" evidence="9">
    <location>
        <begin position="1118"/>
        <end position="1139"/>
    </location>
</feature>
<feature type="compositionally biased region" description="Pro residues" evidence="8">
    <location>
        <begin position="614"/>
        <end position="633"/>
    </location>
</feature>
<comment type="caution">
    <text evidence="7">Lacks conserved residue(s) required for the propagation of feature annotation.</text>
</comment>
<evidence type="ECO:0000256" key="5">
    <source>
        <dbReference type="ARBA" id="ARBA00023529"/>
    </source>
</evidence>
<keyword evidence="9" id="KW-1133">Transmembrane helix</keyword>
<evidence type="ECO:0000256" key="1">
    <source>
        <dbReference type="ARBA" id="ARBA00011073"/>
    </source>
</evidence>
<dbReference type="PROSITE" id="PS51892">
    <property type="entry name" value="SUBTILASE"/>
    <property type="match status" value="1"/>
</dbReference>
<evidence type="ECO:0000256" key="8">
    <source>
        <dbReference type="SAM" id="MobiDB-lite"/>
    </source>
</evidence>
<sequence>YFAFVDGSDDQGGHGTHVVGSIVGRRSTNGRVNGETSTLGEEGMAYDAKVAFYDIGITNGGLQTPYDLSEIFDNGYAAGARIHSASWGSDSNAYGYSDVDFDEYMHSHDDFLSLVAAGNSGDDGTTFNKPGTVGTPATAKNILSVGASQGGPGRLNGGMLGFEYLASFSSRGPTADGRTKPDIIAPGYFIKSASADMNTVGGSDETFMAGTSMATPVAAGTAALVRDYFMQGFYPTGSRLSSNAMTPSGALVKAVMISSARPLAGSQNDDASKTVVNINEYDANQNFGRLQLNRAVSLTSDPETDFSMYVSDDKSLSQSRSEVFEFTIDKQSGCSSNDFVMTLVWTDPVAARGCTKCVLNDLDLSVTRTSTGGTFYPNGRSSRDSTNNAERVRFTSVTHGEKITATVNARSLSVGSKQKFAFVAVGCIGEEQDETPSPTTAIATEVIVPSSIILRGCSMYGYTETDAAILREALDKALAPILSLDHVCDIEVMTATSSFTNPDPIPMPDFGERRLAEAVAVNFKVTAELGGSGYSTAQALHNQIRLALDTNVKNTILEQWINALAGREGGGLCSRTADIDESSYVSPGVSDYTTQANLWNNRYCKGWSYTVPSSPSPTPSPTPRPATPSPTPAPTADDSTRSPTRAPTYSPTQSPTSSPTKNPTPSPSPAPTPRPTTPAPTVATCSNGGLDWGETDVDCGGPFCPSCDAGKQCDRTGDCKGNMQCNGNSVCEVPPTPSPTIAPTISPTPEPTWRVTILDFTMIFRIDGVSIASGLFGDKQLGALVDVLNKLLGKSGSDYSVVVKSDFHGDWSDCVDTCRQTVGYMGVCGDVENLFNCVANSCPDEKQVFSESLEGVLLNDCYCEGDSDSCQEISMIERGAGARRSLGEWPPPSSEALNGACNANEVEIFVDMTDSYADGWNNAIATVTDAAGAKQGNSFTCAGGSSTHALCLVPACYDLDVTSGEYPTEIGWKVRNGEGTVLLERARPDASPFDGSFCVPSLAPTGAPTPAPSVLPHLALAVVGQVEMDEFALDYRESMDVFKDVRSRLSEAVASGDLDKELRKKGGWESIWTVSEEEFVPPQDYVEGVKIYDERPDGGDGGGDGGGGFDVKGFFEDYGIIIGGGVGGLLVVVLLVVGISKLRAGSGGGGGGARHGGNLHGGAAKRGSRYGGGAAAPAPRRASKRPSGVNFGAAAAKGVKHHGAPAYGKQFQMV</sequence>
<evidence type="ECO:0000256" key="3">
    <source>
        <dbReference type="ARBA" id="ARBA00022801"/>
    </source>
</evidence>
<dbReference type="CDD" id="cd04842">
    <property type="entry name" value="Peptidases_S8_Kp43_protease"/>
    <property type="match status" value="1"/>
</dbReference>
<dbReference type="SUPFAM" id="SSF52743">
    <property type="entry name" value="Subtilisin-like"/>
    <property type="match status" value="1"/>
</dbReference>
<dbReference type="PANTHER" id="PTHR43399:SF4">
    <property type="entry name" value="CELL WALL-ASSOCIATED PROTEASE"/>
    <property type="match status" value="1"/>
</dbReference>
<dbReference type="PROSITE" id="PS00138">
    <property type="entry name" value="SUBTILASE_SER"/>
    <property type="match status" value="1"/>
</dbReference>
<dbReference type="InterPro" id="IPR000209">
    <property type="entry name" value="Peptidase_S8/S53_dom"/>
</dbReference>
<comment type="caution">
    <text evidence="11">The sequence shown here is derived from an EMBL/GenBank/DDBJ whole genome shotgun (WGS) entry which is preliminary data.</text>
</comment>
<feature type="region of interest" description="Disordered" evidence="8">
    <location>
        <begin position="1144"/>
        <end position="1189"/>
    </location>
</feature>
<protein>
    <recommendedName>
        <fullName evidence="6">subtilisin</fullName>
        <ecNumber evidence="6">3.4.21.62</ecNumber>
    </recommendedName>
</protein>
<dbReference type="InterPro" id="IPR036852">
    <property type="entry name" value="Peptidase_S8/S53_dom_sf"/>
</dbReference>
<dbReference type="Proteomes" id="UP001165060">
    <property type="component" value="Unassembled WGS sequence"/>
</dbReference>
<dbReference type="InterPro" id="IPR008979">
    <property type="entry name" value="Galactose-bd-like_sf"/>
</dbReference>
<feature type="compositionally biased region" description="Low complexity" evidence="8">
    <location>
        <begin position="1175"/>
        <end position="1189"/>
    </location>
</feature>
<dbReference type="PANTHER" id="PTHR43399">
    <property type="entry name" value="SUBTILISIN-RELATED"/>
    <property type="match status" value="1"/>
</dbReference>
<comment type="catalytic activity">
    <reaction evidence="5">
        <text>Hydrolysis of proteins with broad specificity for peptide bonds, and a preference for a large uncharged residue in P1. Hydrolyzes peptide amides.</text>
        <dbReference type="EC" id="3.4.21.62"/>
    </reaction>
</comment>
<feature type="compositionally biased region" description="Gly residues" evidence="8">
    <location>
        <begin position="1145"/>
        <end position="1160"/>
    </location>
</feature>
<feature type="compositionally biased region" description="Low complexity" evidence="8">
    <location>
        <begin position="646"/>
        <end position="661"/>
    </location>
</feature>
<evidence type="ECO:0000259" key="10">
    <source>
        <dbReference type="Pfam" id="PF00082"/>
    </source>
</evidence>
<feature type="compositionally biased region" description="Pro residues" evidence="8">
    <location>
        <begin position="662"/>
        <end position="678"/>
    </location>
</feature>
<keyword evidence="4" id="KW-0720">Serine protease</keyword>
<comment type="similarity">
    <text evidence="1 7">Belongs to the peptidase S8 family.</text>
</comment>
<dbReference type="EC" id="3.4.21.62" evidence="6"/>
<keyword evidence="3" id="KW-0378">Hydrolase</keyword>
<dbReference type="InterPro" id="IPR034058">
    <property type="entry name" value="TagA/B/C/D_pept_dom"/>
</dbReference>
<dbReference type="SUPFAM" id="SSF49785">
    <property type="entry name" value="Galactose-binding domain-like"/>
    <property type="match status" value="1"/>
</dbReference>
<dbReference type="InterPro" id="IPR023828">
    <property type="entry name" value="Peptidase_S8_Ser-AS"/>
</dbReference>
<dbReference type="EMBL" id="BRYB01003564">
    <property type="protein sequence ID" value="GMI38814.1"/>
    <property type="molecule type" value="Genomic_DNA"/>
</dbReference>
<dbReference type="InterPro" id="IPR051048">
    <property type="entry name" value="Peptidase_S8/S53_subtilisin"/>
</dbReference>
<dbReference type="InterPro" id="IPR015500">
    <property type="entry name" value="Peptidase_S8_subtilisin-rel"/>
</dbReference>
<proteinExistence type="inferred from homology"/>
<keyword evidence="2" id="KW-0645">Protease</keyword>
<evidence type="ECO:0000313" key="12">
    <source>
        <dbReference type="Proteomes" id="UP001165060"/>
    </source>
</evidence>
<feature type="non-terminal residue" evidence="11">
    <location>
        <position position="1"/>
    </location>
</feature>
<keyword evidence="9" id="KW-0812">Transmembrane</keyword>
<accession>A0ABQ6N3D6</accession>
<keyword evidence="9" id="KW-0472">Membrane</keyword>
<dbReference type="Gene3D" id="2.60.120.380">
    <property type="match status" value="1"/>
</dbReference>
<evidence type="ECO:0000256" key="2">
    <source>
        <dbReference type="ARBA" id="ARBA00022670"/>
    </source>
</evidence>
<dbReference type="Gene3D" id="3.40.50.200">
    <property type="entry name" value="Peptidase S8/S53 domain"/>
    <property type="match status" value="1"/>
</dbReference>
<keyword evidence="12" id="KW-1185">Reference proteome</keyword>
<reference evidence="11 12" key="1">
    <citation type="journal article" date="2023" name="Commun. Biol.">
        <title>Genome analysis of Parmales, the sister group of diatoms, reveals the evolutionary specialization of diatoms from phago-mixotrophs to photoautotrophs.</title>
        <authorList>
            <person name="Ban H."/>
            <person name="Sato S."/>
            <person name="Yoshikawa S."/>
            <person name="Yamada K."/>
            <person name="Nakamura Y."/>
            <person name="Ichinomiya M."/>
            <person name="Sato N."/>
            <person name="Blanc-Mathieu R."/>
            <person name="Endo H."/>
            <person name="Kuwata A."/>
            <person name="Ogata H."/>
        </authorList>
    </citation>
    <scope>NUCLEOTIDE SEQUENCE [LARGE SCALE GENOMIC DNA]</scope>
</reference>
<name>A0ABQ6N3D6_9STRA</name>
<feature type="region of interest" description="Disordered" evidence="8">
    <location>
        <begin position="611"/>
        <end position="687"/>
    </location>
</feature>
<evidence type="ECO:0000256" key="7">
    <source>
        <dbReference type="PROSITE-ProRule" id="PRU01240"/>
    </source>
</evidence>
<evidence type="ECO:0000256" key="4">
    <source>
        <dbReference type="ARBA" id="ARBA00022825"/>
    </source>
</evidence>
<dbReference type="Pfam" id="PF00082">
    <property type="entry name" value="Peptidase_S8"/>
    <property type="match status" value="1"/>
</dbReference>
<evidence type="ECO:0000313" key="11">
    <source>
        <dbReference type="EMBL" id="GMI38814.1"/>
    </source>
</evidence>
<dbReference type="PRINTS" id="PR00723">
    <property type="entry name" value="SUBTILISIN"/>
</dbReference>
<evidence type="ECO:0000256" key="9">
    <source>
        <dbReference type="SAM" id="Phobius"/>
    </source>
</evidence>